<keyword evidence="3 7" id="KW-0547">Nucleotide-binding</keyword>
<dbReference type="AlphaFoldDB" id="A0A1H0B6I3"/>
<dbReference type="OrthoDB" id="9800332at2"/>
<keyword evidence="7" id="KW-0479">Metal-binding</keyword>
<comment type="subunit">
    <text evidence="7">Monomer.</text>
</comment>
<evidence type="ECO:0000256" key="1">
    <source>
        <dbReference type="ARBA" id="ARBA00022605"/>
    </source>
</evidence>
<comment type="subcellular location">
    <subcellularLocation>
        <location evidence="7">Cytoplasm</location>
    </subcellularLocation>
</comment>
<name>A0A1H0B6I3_9BACI</name>
<dbReference type="PANTHER" id="PTHR21087">
    <property type="entry name" value="SHIKIMATE KINASE"/>
    <property type="match status" value="1"/>
</dbReference>
<comment type="similarity">
    <text evidence="7">Belongs to the shikimate kinase family.</text>
</comment>
<dbReference type="EMBL" id="FNIL01000001">
    <property type="protein sequence ID" value="SDN41236.1"/>
    <property type="molecule type" value="Genomic_DNA"/>
</dbReference>
<dbReference type="SUPFAM" id="SSF52540">
    <property type="entry name" value="P-loop containing nucleoside triphosphate hydrolases"/>
    <property type="match status" value="1"/>
</dbReference>
<dbReference type="PRINTS" id="PR01100">
    <property type="entry name" value="SHIKIMTKNASE"/>
</dbReference>
<keyword evidence="2 7" id="KW-0808">Transferase</keyword>
<dbReference type="GO" id="GO:0008652">
    <property type="term" value="P:amino acid biosynthetic process"/>
    <property type="evidence" value="ECO:0007669"/>
    <property type="project" value="UniProtKB-KW"/>
</dbReference>
<organism evidence="8 9">
    <name type="scientific">Alkalicoccus daliensis</name>
    <dbReference type="NCBI Taxonomy" id="745820"/>
    <lineage>
        <taxon>Bacteria</taxon>
        <taxon>Bacillati</taxon>
        <taxon>Bacillota</taxon>
        <taxon>Bacilli</taxon>
        <taxon>Bacillales</taxon>
        <taxon>Bacillaceae</taxon>
        <taxon>Alkalicoccus</taxon>
    </lineage>
</organism>
<feature type="binding site" evidence="7">
    <location>
        <position position="59"/>
    </location>
    <ligand>
        <name>substrate</name>
    </ligand>
</feature>
<dbReference type="GO" id="GO:0009423">
    <property type="term" value="P:chorismate biosynthetic process"/>
    <property type="evidence" value="ECO:0007669"/>
    <property type="project" value="UniProtKB-UniRule"/>
</dbReference>
<dbReference type="GO" id="GO:0005524">
    <property type="term" value="F:ATP binding"/>
    <property type="evidence" value="ECO:0007669"/>
    <property type="project" value="UniProtKB-UniRule"/>
</dbReference>
<evidence type="ECO:0000313" key="8">
    <source>
        <dbReference type="EMBL" id="SDN41236.1"/>
    </source>
</evidence>
<evidence type="ECO:0000256" key="4">
    <source>
        <dbReference type="ARBA" id="ARBA00022777"/>
    </source>
</evidence>
<comment type="pathway">
    <text evidence="7">Metabolic intermediate biosynthesis; chorismate biosynthesis; chorismate from D-erythrose 4-phosphate and phosphoenolpyruvate: step 5/7.</text>
</comment>
<dbReference type="STRING" id="745820.SAMN04488053_101773"/>
<dbReference type="GO" id="GO:0009073">
    <property type="term" value="P:aromatic amino acid family biosynthetic process"/>
    <property type="evidence" value="ECO:0007669"/>
    <property type="project" value="UniProtKB-KW"/>
</dbReference>
<evidence type="ECO:0000256" key="7">
    <source>
        <dbReference type="HAMAP-Rule" id="MF_00109"/>
    </source>
</evidence>
<evidence type="ECO:0000256" key="3">
    <source>
        <dbReference type="ARBA" id="ARBA00022741"/>
    </source>
</evidence>
<dbReference type="InterPro" id="IPR000623">
    <property type="entry name" value="Shikimate_kinase/TSH1"/>
</dbReference>
<dbReference type="RefSeq" id="WP_090840723.1">
    <property type="nucleotide sequence ID" value="NZ_FNIL01000001.1"/>
</dbReference>
<dbReference type="Gene3D" id="3.40.50.300">
    <property type="entry name" value="P-loop containing nucleotide triphosphate hydrolases"/>
    <property type="match status" value="1"/>
</dbReference>
<keyword evidence="5 7" id="KW-0067">ATP-binding</keyword>
<comment type="cofactor">
    <cofactor evidence="7">
        <name>Mg(2+)</name>
        <dbReference type="ChEBI" id="CHEBI:18420"/>
    </cofactor>
    <text evidence="7">Binds 1 Mg(2+) ion per subunit.</text>
</comment>
<sequence length="170" mass="19068">MRRRSIFLTGFMGVGKTTIGRILAESLNIEFIDLDEYITAKEKKEIKDIFLENGEAAFRGMEAEAAAEWTGRDAVVATGGGIIESPEAVKSMKEKGYVIYLQASFPILYERIKGDKTRPLTAVGKEALEERFTQRITLYEKADIVLNTENKTPEQVVNDIKTSLADKRKT</sequence>
<comment type="catalytic activity">
    <reaction evidence="7">
        <text>shikimate + ATP = 3-phosphoshikimate + ADP + H(+)</text>
        <dbReference type="Rhea" id="RHEA:13121"/>
        <dbReference type="ChEBI" id="CHEBI:15378"/>
        <dbReference type="ChEBI" id="CHEBI:30616"/>
        <dbReference type="ChEBI" id="CHEBI:36208"/>
        <dbReference type="ChEBI" id="CHEBI:145989"/>
        <dbReference type="ChEBI" id="CHEBI:456216"/>
        <dbReference type="EC" id="2.7.1.71"/>
    </reaction>
</comment>
<keyword evidence="9" id="KW-1185">Reference proteome</keyword>
<comment type="function">
    <text evidence="7">Catalyzes the specific phosphorylation of the 3-hydroxyl group of shikimic acid using ATP as a cosubstrate.</text>
</comment>
<keyword evidence="7" id="KW-0963">Cytoplasm</keyword>
<dbReference type="HAMAP" id="MF_00109">
    <property type="entry name" value="Shikimate_kinase"/>
    <property type="match status" value="1"/>
</dbReference>
<evidence type="ECO:0000256" key="6">
    <source>
        <dbReference type="ARBA" id="ARBA00023141"/>
    </source>
</evidence>
<dbReference type="UniPathway" id="UPA00053">
    <property type="reaction ID" value="UER00088"/>
</dbReference>
<dbReference type="Pfam" id="PF01202">
    <property type="entry name" value="SKI"/>
    <property type="match status" value="1"/>
</dbReference>
<keyword evidence="6 7" id="KW-0057">Aromatic amino acid biosynthesis</keyword>
<evidence type="ECO:0000313" key="9">
    <source>
        <dbReference type="Proteomes" id="UP000198778"/>
    </source>
</evidence>
<dbReference type="EC" id="2.7.1.71" evidence="7"/>
<dbReference type="InterPro" id="IPR031322">
    <property type="entry name" value="Shikimate/glucono_kinase"/>
</dbReference>
<keyword evidence="4 7" id="KW-0418">Kinase</keyword>
<comment type="caution">
    <text evidence="7">Lacks conserved residue(s) required for the propagation of feature annotation.</text>
</comment>
<dbReference type="CDD" id="cd00464">
    <property type="entry name" value="SK"/>
    <property type="match status" value="1"/>
</dbReference>
<accession>A0A1H0B6I3</accession>
<feature type="binding site" evidence="7">
    <location>
        <position position="17"/>
    </location>
    <ligand>
        <name>Mg(2+)</name>
        <dbReference type="ChEBI" id="CHEBI:18420"/>
    </ligand>
</feature>
<reference evidence="9" key="1">
    <citation type="submission" date="2016-10" db="EMBL/GenBank/DDBJ databases">
        <authorList>
            <person name="Varghese N."/>
            <person name="Submissions S."/>
        </authorList>
    </citation>
    <scope>NUCLEOTIDE SEQUENCE [LARGE SCALE GENOMIC DNA]</scope>
    <source>
        <strain evidence="9">CGMCC 1.10369</strain>
    </source>
</reference>
<protein>
    <recommendedName>
        <fullName evidence="7">Shikimate kinase</fullName>
        <shortName evidence="7">SK</shortName>
        <ecNumber evidence="7">2.7.1.71</ecNumber>
    </recommendedName>
</protein>
<dbReference type="GO" id="GO:0000287">
    <property type="term" value="F:magnesium ion binding"/>
    <property type="evidence" value="ECO:0007669"/>
    <property type="project" value="UniProtKB-UniRule"/>
</dbReference>
<feature type="binding site" evidence="7">
    <location>
        <position position="135"/>
    </location>
    <ligand>
        <name>substrate</name>
    </ligand>
</feature>
<dbReference type="Proteomes" id="UP000198778">
    <property type="component" value="Unassembled WGS sequence"/>
</dbReference>
<evidence type="ECO:0000256" key="5">
    <source>
        <dbReference type="ARBA" id="ARBA00022840"/>
    </source>
</evidence>
<dbReference type="GO" id="GO:0005829">
    <property type="term" value="C:cytosol"/>
    <property type="evidence" value="ECO:0007669"/>
    <property type="project" value="TreeGrafter"/>
</dbReference>
<feature type="binding site" evidence="7">
    <location>
        <position position="80"/>
    </location>
    <ligand>
        <name>substrate</name>
    </ligand>
</feature>
<keyword evidence="1 7" id="KW-0028">Amino-acid biosynthesis</keyword>
<gene>
    <name evidence="7" type="primary">aroK</name>
    <name evidence="8" type="ORF">SAMN04488053_101773</name>
</gene>
<keyword evidence="7" id="KW-0460">Magnesium</keyword>
<feature type="binding site" evidence="7">
    <location>
        <position position="35"/>
    </location>
    <ligand>
        <name>substrate</name>
    </ligand>
</feature>
<proteinExistence type="inferred from homology"/>
<dbReference type="GO" id="GO:0004765">
    <property type="term" value="F:shikimate kinase activity"/>
    <property type="evidence" value="ECO:0007669"/>
    <property type="project" value="UniProtKB-UniRule"/>
</dbReference>
<feature type="binding site" evidence="7">
    <location>
        <begin position="13"/>
        <end position="18"/>
    </location>
    <ligand>
        <name>ATP</name>
        <dbReference type="ChEBI" id="CHEBI:30616"/>
    </ligand>
</feature>
<dbReference type="PANTHER" id="PTHR21087:SF16">
    <property type="entry name" value="SHIKIMATE KINASE 1, CHLOROPLASTIC"/>
    <property type="match status" value="1"/>
</dbReference>
<feature type="binding site" evidence="7">
    <location>
        <position position="118"/>
    </location>
    <ligand>
        <name>ATP</name>
        <dbReference type="ChEBI" id="CHEBI:30616"/>
    </ligand>
</feature>
<evidence type="ECO:0000256" key="2">
    <source>
        <dbReference type="ARBA" id="ARBA00022679"/>
    </source>
</evidence>
<dbReference type="InterPro" id="IPR027417">
    <property type="entry name" value="P-loop_NTPase"/>
</dbReference>